<dbReference type="InterPro" id="IPR027417">
    <property type="entry name" value="P-loop_NTPase"/>
</dbReference>
<keyword evidence="2" id="KW-0808">Transferase</keyword>
<dbReference type="STRING" id="1280514.AXFE_01850"/>
<proteinExistence type="predicted"/>
<gene>
    <name evidence="2" type="primary">dnaX1</name>
    <name evidence="2" type="ORF">AXFE_01850</name>
</gene>
<dbReference type="InterPro" id="IPR050238">
    <property type="entry name" value="DNA_Rep/Repair_Clamp_Loader"/>
</dbReference>
<sequence length="359" mass="39498">MSDFESDSLVISPVLKSVSVHRDLAPVLGAHLSHPNNSYLFYGPPGSGKELWALAFAAGLLCSSGGCGSCGICLATLARRSPDLNYFEKFKSSLSVDTIRDDIIRLAVLSPNQSSRRVVIIEEFDNIAEVAPVLLKVIEEPPASTVFIIVARTIHKALATIASRCVRVEFSGLLDQEVTQWLEDQGLGSKEAKLTSSFARGNLDLARDLGLDGRLENRLEAWGEPAGKRYTNAKELILDASRVTNLIDSVTADLKKQQEIELSSFKATNQKSSGMKGIFREVENEHKRILRFRRKVEFDAGISIFLAYYRGSQFFEGADPVQAAENYQKVIDASRTTLRQLNAGVSETIALASLFGQRR</sequence>
<dbReference type="OrthoDB" id="9809531at2"/>
<dbReference type="Pfam" id="PF13177">
    <property type="entry name" value="DNA_pol3_delta2"/>
    <property type="match status" value="1"/>
</dbReference>
<dbReference type="InterPro" id="IPR003593">
    <property type="entry name" value="AAA+_ATPase"/>
</dbReference>
<dbReference type="RefSeq" id="WP_052604022.1">
    <property type="nucleotide sequence ID" value="NZ_JXYS01000003.1"/>
</dbReference>
<dbReference type="GO" id="GO:0003887">
    <property type="term" value="F:DNA-directed DNA polymerase activity"/>
    <property type="evidence" value="ECO:0007669"/>
    <property type="project" value="UniProtKB-EC"/>
</dbReference>
<name>A0A0D8HLW2_9ACTN</name>
<dbReference type="SUPFAM" id="SSF52540">
    <property type="entry name" value="P-loop containing nucleoside triphosphate hydrolases"/>
    <property type="match status" value="1"/>
</dbReference>
<dbReference type="PANTHER" id="PTHR11669:SF8">
    <property type="entry name" value="DNA POLYMERASE III SUBUNIT DELTA"/>
    <property type="match status" value="1"/>
</dbReference>
<dbReference type="EC" id="2.7.7.7" evidence="2"/>
<evidence type="ECO:0000313" key="2">
    <source>
        <dbReference type="EMBL" id="KJF18898.1"/>
    </source>
</evidence>
<dbReference type="PANTHER" id="PTHR11669">
    <property type="entry name" value="REPLICATION FACTOR C / DNA POLYMERASE III GAMMA-TAU SUBUNIT"/>
    <property type="match status" value="1"/>
</dbReference>
<feature type="domain" description="AAA+ ATPase" evidence="1">
    <location>
        <begin position="35"/>
        <end position="173"/>
    </location>
</feature>
<dbReference type="EMBL" id="JXYS01000003">
    <property type="protein sequence ID" value="KJF18898.1"/>
    <property type="molecule type" value="Genomic_DNA"/>
</dbReference>
<dbReference type="GO" id="GO:0006261">
    <property type="term" value="P:DNA-templated DNA replication"/>
    <property type="evidence" value="ECO:0007669"/>
    <property type="project" value="TreeGrafter"/>
</dbReference>
<keyword evidence="2" id="KW-0548">Nucleotidyltransferase</keyword>
<comment type="caution">
    <text evidence="2">The sequence shown here is derived from an EMBL/GenBank/DDBJ whole genome shotgun (WGS) entry which is preliminary data.</text>
</comment>
<organism evidence="2 3">
    <name type="scientific">Acidithrix ferrooxidans</name>
    <dbReference type="NCBI Taxonomy" id="1280514"/>
    <lineage>
        <taxon>Bacteria</taxon>
        <taxon>Bacillati</taxon>
        <taxon>Actinomycetota</taxon>
        <taxon>Acidimicrobiia</taxon>
        <taxon>Acidimicrobiales</taxon>
        <taxon>Acidimicrobiaceae</taxon>
        <taxon>Acidithrix</taxon>
    </lineage>
</organism>
<dbReference type="AlphaFoldDB" id="A0A0D8HLW2"/>
<reference evidence="2 3" key="1">
    <citation type="submission" date="2015-01" db="EMBL/GenBank/DDBJ databases">
        <title>Draft genome of the acidophilic iron oxidizer Acidithrix ferrooxidans strain Py-F3.</title>
        <authorList>
            <person name="Poehlein A."/>
            <person name="Eisen S."/>
            <person name="Schloemann M."/>
            <person name="Johnson B.D."/>
            <person name="Daniel R."/>
            <person name="Muehling M."/>
        </authorList>
    </citation>
    <scope>NUCLEOTIDE SEQUENCE [LARGE SCALE GENOMIC DNA]</scope>
    <source>
        <strain evidence="2 3">Py-F3</strain>
    </source>
</reference>
<dbReference type="Proteomes" id="UP000032360">
    <property type="component" value="Unassembled WGS sequence"/>
</dbReference>
<accession>A0A0D8HLW2</accession>
<evidence type="ECO:0000313" key="3">
    <source>
        <dbReference type="Proteomes" id="UP000032360"/>
    </source>
</evidence>
<keyword evidence="3" id="KW-1185">Reference proteome</keyword>
<protein>
    <submittedName>
        <fullName evidence="2">DNA polymerase III subunit tau</fullName>
        <ecNumber evidence="2">2.7.7.7</ecNumber>
    </submittedName>
</protein>
<dbReference type="Gene3D" id="3.40.50.300">
    <property type="entry name" value="P-loop containing nucleotide triphosphate hydrolases"/>
    <property type="match status" value="1"/>
</dbReference>
<dbReference type="SMART" id="SM00382">
    <property type="entry name" value="AAA"/>
    <property type="match status" value="1"/>
</dbReference>
<evidence type="ECO:0000259" key="1">
    <source>
        <dbReference type="SMART" id="SM00382"/>
    </source>
</evidence>